<dbReference type="EMBL" id="QKRB01000044">
    <property type="protein sequence ID" value="PZD95653.1"/>
    <property type="molecule type" value="Genomic_DNA"/>
</dbReference>
<dbReference type="Proteomes" id="UP000249522">
    <property type="component" value="Unassembled WGS sequence"/>
</dbReference>
<protein>
    <submittedName>
        <fullName evidence="1">GIY-YIG nuclease family protein</fullName>
    </submittedName>
</protein>
<accession>A0A2W1L9S5</accession>
<sequence>MEQSRKDLVRQYQDRKREMGIYTITNTENGKQYVSWSLNLPAAEGKETFELKMGGHRNKSLQEDWNRFGEAAFRFEIVEVLKLDDSIRMDYKDVITPEGYRADIIRDYRRQLEKLEAVWTERLGCREPNGYN</sequence>
<dbReference type="InterPro" id="IPR035901">
    <property type="entry name" value="GIY-YIG_endonuc_sf"/>
</dbReference>
<name>A0A2W1L9S5_9BACL</name>
<proteinExistence type="predicted"/>
<evidence type="ECO:0000313" key="1">
    <source>
        <dbReference type="EMBL" id="PZD95653.1"/>
    </source>
</evidence>
<dbReference type="Gene3D" id="3.40.1440.10">
    <property type="entry name" value="GIY-YIG endonuclease"/>
    <property type="match status" value="1"/>
</dbReference>
<dbReference type="OrthoDB" id="9134286at2"/>
<dbReference type="RefSeq" id="WP_111147283.1">
    <property type="nucleotide sequence ID" value="NZ_QKRB01000044.1"/>
</dbReference>
<reference evidence="1 2" key="1">
    <citation type="submission" date="2018-06" db="EMBL/GenBank/DDBJ databases">
        <title>Paenibacillus imtechensis sp. nov.</title>
        <authorList>
            <person name="Pinnaka A.K."/>
            <person name="Singh H."/>
            <person name="Kaur M."/>
        </authorList>
    </citation>
    <scope>NUCLEOTIDE SEQUENCE [LARGE SCALE GENOMIC DNA]</scope>
    <source>
        <strain evidence="1 2">SMB1</strain>
    </source>
</reference>
<keyword evidence="2" id="KW-1185">Reference proteome</keyword>
<comment type="caution">
    <text evidence="1">The sequence shown here is derived from an EMBL/GenBank/DDBJ whole genome shotgun (WGS) entry which is preliminary data.</text>
</comment>
<evidence type="ECO:0000313" key="2">
    <source>
        <dbReference type="Proteomes" id="UP000249522"/>
    </source>
</evidence>
<organism evidence="1 2">
    <name type="scientific">Paenibacillus sambharensis</name>
    <dbReference type="NCBI Taxonomy" id="1803190"/>
    <lineage>
        <taxon>Bacteria</taxon>
        <taxon>Bacillati</taxon>
        <taxon>Bacillota</taxon>
        <taxon>Bacilli</taxon>
        <taxon>Bacillales</taxon>
        <taxon>Paenibacillaceae</taxon>
        <taxon>Paenibacillus</taxon>
    </lineage>
</organism>
<dbReference type="CDD" id="cd10451">
    <property type="entry name" value="GIY-YIG_LuxR_like"/>
    <property type="match status" value="1"/>
</dbReference>
<dbReference type="AlphaFoldDB" id="A0A2W1L9S5"/>
<gene>
    <name evidence="1" type="ORF">DNH61_14135</name>
</gene>